<evidence type="ECO:0000313" key="9">
    <source>
        <dbReference type="EMBL" id="KKW30032.1"/>
    </source>
</evidence>
<gene>
    <name evidence="9" type="ORF">UY72_C0025G0008</name>
</gene>
<comment type="cofactor">
    <cofactor evidence="2 7">
        <name>NAD(+)</name>
        <dbReference type="ChEBI" id="CHEBI:57540"/>
    </cofactor>
</comment>
<dbReference type="PATRIC" id="fig|1618989.3.peg.399"/>
<dbReference type="Gene3D" id="3.90.25.10">
    <property type="entry name" value="UDP-galactose 4-epimerase, domain 1"/>
    <property type="match status" value="1"/>
</dbReference>
<comment type="catalytic activity">
    <reaction evidence="1 7">
        <text>dTDP-alpha-D-glucose = dTDP-4-dehydro-6-deoxy-alpha-D-glucose + H2O</text>
        <dbReference type="Rhea" id="RHEA:17221"/>
        <dbReference type="ChEBI" id="CHEBI:15377"/>
        <dbReference type="ChEBI" id="CHEBI:57477"/>
        <dbReference type="ChEBI" id="CHEBI:57649"/>
        <dbReference type="EC" id="4.2.1.46"/>
    </reaction>
</comment>
<evidence type="ECO:0000256" key="3">
    <source>
        <dbReference type="ARBA" id="ARBA00008178"/>
    </source>
</evidence>
<reference evidence="9 10" key="1">
    <citation type="journal article" date="2015" name="Nature">
        <title>rRNA introns, odd ribosomes, and small enigmatic genomes across a large radiation of phyla.</title>
        <authorList>
            <person name="Brown C.T."/>
            <person name="Hug L.A."/>
            <person name="Thomas B.C."/>
            <person name="Sharon I."/>
            <person name="Castelle C.J."/>
            <person name="Singh A."/>
            <person name="Wilkins M.J."/>
            <person name="Williams K.H."/>
            <person name="Banfield J.F."/>
        </authorList>
    </citation>
    <scope>NUCLEOTIDE SEQUENCE [LARGE SCALE GENOMIC DNA]</scope>
</reference>
<feature type="domain" description="NAD(P)-binding" evidence="8">
    <location>
        <begin position="4"/>
        <end position="304"/>
    </location>
</feature>
<dbReference type="Pfam" id="PF16363">
    <property type="entry name" value="GDP_Man_Dehyd"/>
    <property type="match status" value="1"/>
</dbReference>
<keyword evidence="6 7" id="KW-0456">Lyase</keyword>
<evidence type="ECO:0000256" key="7">
    <source>
        <dbReference type="RuleBase" id="RU004473"/>
    </source>
</evidence>
<evidence type="ECO:0000256" key="6">
    <source>
        <dbReference type="ARBA" id="ARBA00023239"/>
    </source>
</evidence>
<dbReference type="SUPFAM" id="SSF51735">
    <property type="entry name" value="NAD(P)-binding Rossmann-fold domains"/>
    <property type="match status" value="1"/>
</dbReference>
<evidence type="ECO:0000256" key="1">
    <source>
        <dbReference type="ARBA" id="ARBA00001539"/>
    </source>
</evidence>
<organism evidence="9 10">
    <name type="scientific">Candidatus Uhrbacteria bacterium GW2011_GWD2_52_7</name>
    <dbReference type="NCBI Taxonomy" id="1618989"/>
    <lineage>
        <taxon>Bacteria</taxon>
        <taxon>Candidatus Uhriibacteriota</taxon>
    </lineage>
</organism>
<dbReference type="InterPro" id="IPR005888">
    <property type="entry name" value="dTDP_Gluc_deHydtase"/>
</dbReference>
<dbReference type="PROSITE" id="PS00061">
    <property type="entry name" value="ADH_SHORT"/>
    <property type="match status" value="1"/>
</dbReference>
<name>A0A0G1ZPF7_9BACT</name>
<evidence type="ECO:0000256" key="4">
    <source>
        <dbReference type="ARBA" id="ARBA00011990"/>
    </source>
</evidence>
<dbReference type="InterPro" id="IPR020904">
    <property type="entry name" value="Sc_DH/Rdtase_CS"/>
</dbReference>
<sequence length="336" mass="37919">MKLLVTGGCGFIGSHFIRVVLAERADWEVINLDALTYAGNLTNTVDVQTHPRYRFVYGSITNKQLVEDLVAQVDVVVHFAAETHVDRSIVDAEPFIMTNVLGTQRIVDACLKHGKRMHHVSTDEVFGSLSASDPKFNESTPYSPRNPYSATKAASDHLVRAAMDTHGLQATISNCTNNYGPYLYPEKFLSIAITNLLAGDRVIIHGDGHQVRDWIFAADHSRGILAVLERGRIGETYMMGGDSEMSILETSKRLISVMRLDDSAIVFTKDRPGQDRRYAIDFTKIKNELGWTPSVTFDEGLHQMVDWYRKNESWWQPIKQSAAYREWYKSQFGELV</sequence>
<dbReference type="PANTHER" id="PTHR43000">
    <property type="entry name" value="DTDP-D-GLUCOSE 4,6-DEHYDRATASE-RELATED"/>
    <property type="match status" value="1"/>
</dbReference>
<dbReference type="GO" id="GO:0009225">
    <property type="term" value="P:nucleotide-sugar metabolic process"/>
    <property type="evidence" value="ECO:0007669"/>
    <property type="project" value="InterPro"/>
</dbReference>
<evidence type="ECO:0000256" key="2">
    <source>
        <dbReference type="ARBA" id="ARBA00001911"/>
    </source>
</evidence>
<dbReference type="AlphaFoldDB" id="A0A0G1ZPF7"/>
<evidence type="ECO:0000256" key="5">
    <source>
        <dbReference type="ARBA" id="ARBA00023027"/>
    </source>
</evidence>
<dbReference type="EC" id="4.2.1.46" evidence="4 7"/>
<dbReference type="Proteomes" id="UP000034846">
    <property type="component" value="Unassembled WGS sequence"/>
</dbReference>
<dbReference type="GO" id="GO:0008460">
    <property type="term" value="F:dTDP-glucose 4,6-dehydratase activity"/>
    <property type="evidence" value="ECO:0007669"/>
    <property type="project" value="UniProtKB-EC"/>
</dbReference>
<dbReference type="EMBL" id="LCRD01000025">
    <property type="protein sequence ID" value="KKW30032.1"/>
    <property type="molecule type" value="Genomic_DNA"/>
</dbReference>
<protein>
    <recommendedName>
        <fullName evidence="4 7">dTDP-glucose 4,6-dehydratase</fullName>
        <ecNumber evidence="4 7">4.2.1.46</ecNumber>
    </recommendedName>
</protein>
<dbReference type="NCBIfam" id="TIGR01181">
    <property type="entry name" value="dTDP_gluc_dehyt"/>
    <property type="match status" value="1"/>
</dbReference>
<keyword evidence="5" id="KW-0520">NAD</keyword>
<dbReference type="CDD" id="cd05246">
    <property type="entry name" value="dTDP_GD_SDR_e"/>
    <property type="match status" value="1"/>
</dbReference>
<evidence type="ECO:0000313" key="10">
    <source>
        <dbReference type="Proteomes" id="UP000034846"/>
    </source>
</evidence>
<dbReference type="Gene3D" id="3.40.50.720">
    <property type="entry name" value="NAD(P)-binding Rossmann-like Domain"/>
    <property type="match status" value="1"/>
</dbReference>
<dbReference type="InterPro" id="IPR016040">
    <property type="entry name" value="NAD(P)-bd_dom"/>
</dbReference>
<comment type="caution">
    <text evidence="9">The sequence shown here is derived from an EMBL/GenBank/DDBJ whole genome shotgun (WGS) entry which is preliminary data.</text>
</comment>
<dbReference type="InterPro" id="IPR036291">
    <property type="entry name" value="NAD(P)-bd_dom_sf"/>
</dbReference>
<accession>A0A0G1ZPF7</accession>
<proteinExistence type="inferred from homology"/>
<comment type="similarity">
    <text evidence="3 7">Belongs to the NAD(P)-dependent epimerase/dehydratase family. dTDP-glucose dehydratase subfamily.</text>
</comment>
<evidence type="ECO:0000259" key="8">
    <source>
        <dbReference type="Pfam" id="PF16363"/>
    </source>
</evidence>